<dbReference type="AlphaFoldDB" id="A0A933DTZ4"/>
<dbReference type="EMBL" id="JACQMJ010000008">
    <property type="protein sequence ID" value="MBI4132433.1"/>
    <property type="molecule type" value="Genomic_DNA"/>
</dbReference>
<evidence type="ECO:0000313" key="2">
    <source>
        <dbReference type="EMBL" id="MBI4132433.1"/>
    </source>
</evidence>
<evidence type="ECO:0000313" key="3">
    <source>
        <dbReference type="Proteomes" id="UP000704960"/>
    </source>
</evidence>
<name>A0A933DTZ4_9BACT</name>
<gene>
    <name evidence="2" type="ORF">HY474_02260</name>
</gene>
<protein>
    <submittedName>
        <fullName evidence="2">Type II secretion system protein</fullName>
    </submittedName>
</protein>
<accession>A0A933DTZ4</accession>
<sequence length="180" mass="19185">MRYSHKIRGLASYGGFTLLETIVALALIVSALIGPFTLATRGIFGAKFSKSKIVALNLAQEGIELVRAMRENNVLAGANWRGLFGPCASGCTRLQDGSYQPDVYYAASGATPPINTGAAMLFDAAAGLYSQASGGATPYTRVVSLTTPAADQMQVVSLLTWTESGIARQVRLEETLYNWQ</sequence>
<keyword evidence="1" id="KW-1133">Transmembrane helix</keyword>
<proteinExistence type="predicted"/>
<evidence type="ECO:0000256" key="1">
    <source>
        <dbReference type="SAM" id="Phobius"/>
    </source>
</evidence>
<keyword evidence="1" id="KW-0812">Transmembrane</keyword>
<reference evidence="2" key="1">
    <citation type="submission" date="2020-07" db="EMBL/GenBank/DDBJ databases">
        <title>Huge and variable diversity of episymbiotic CPR bacteria and DPANN archaea in groundwater ecosystems.</title>
        <authorList>
            <person name="He C.Y."/>
            <person name="Keren R."/>
            <person name="Whittaker M."/>
            <person name="Farag I.F."/>
            <person name="Doudna J."/>
            <person name="Cate J.H.D."/>
            <person name="Banfield J.F."/>
        </authorList>
    </citation>
    <scope>NUCLEOTIDE SEQUENCE</scope>
    <source>
        <strain evidence="2">NC_groundwater_1226_Ag_S-0.1um_59_124</strain>
    </source>
</reference>
<dbReference type="Proteomes" id="UP000704960">
    <property type="component" value="Unassembled WGS sequence"/>
</dbReference>
<organism evidence="2 3">
    <name type="scientific">Candidatus Sungiibacteriota bacterium</name>
    <dbReference type="NCBI Taxonomy" id="2750080"/>
    <lineage>
        <taxon>Bacteria</taxon>
        <taxon>Candidatus Sungiibacteriota</taxon>
    </lineage>
</organism>
<feature type="transmembrane region" description="Helical" evidence="1">
    <location>
        <begin position="22"/>
        <end position="44"/>
    </location>
</feature>
<keyword evidence="1" id="KW-0472">Membrane</keyword>
<comment type="caution">
    <text evidence="2">The sequence shown here is derived from an EMBL/GenBank/DDBJ whole genome shotgun (WGS) entry which is preliminary data.</text>
</comment>